<dbReference type="InterPro" id="IPR040676">
    <property type="entry name" value="DUF5641"/>
</dbReference>
<dbReference type="AlphaFoldDB" id="A0A8X6NUL7"/>
<accession>A0A8X6NUL7</accession>
<evidence type="ECO:0000259" key="2">
    <source>
        <dbReference type="Pfam" id="PF18701"/>
    </source>
</evidence>
<dbReference type="PANTHER" id="PTHR47331">
    <property type="entry name" value="PHD-TYPE DOMAIN-CONTAINING PROTEIN"/>
    <property type="match status" value="1"/>
</dbReference>
<dbReference type="OrthoDB" id="6431643at2759"/>
<reference evidence="3" key="1">
    <citation type="submission" date="2020-08" db="EMBL/GenBank/DDBJ databases">
        <title>Multicomponent nature underlies the extraordinary mechanical properties of spider dragline silk.</title>
        <authorList>
            <person name="Kono N."/>
            <person name="Nakamura H."/>
            <person name="Mori M."/>
            <person name="Yoshida Y."/>
            <person name="Ohtoshi R."/>
            <person name="Malay A.D."/>
            <person name="Moran D.A.P."/>
            <person name="Tomita M."/>
            <person name="Numata K."/>
            <person name="Arakawa K."/>
        </authorList>
    </citation>
    <scope>NUCLEOTIDE SEQUENCE</scope>
</reference>
<evidence type="ECO:0000313" key="3">
    <source>
        <dbReference type="EMBL" id="GFT35920.1"/>
    </source>
</evidence>
<gene>
    <name evidence="3" type="primary">AVEN_221877_1</name>
    <name evidence="3" type="ORF">NPIL_391141</name>
</gene>
<dbReference type="Proteomes" id="UP000887013">
    <property type="component" value="Unassembled WGS sequence"/>
</dbReference>
<dbReference type="Pfam" id="PF18701">
    <property type="entry name" value="DUF5641"/>
    <property type="match status" value="1"/>
</dbReference>
<keyword evidence="4" id="KW-1185">Reference proteome</keyword>
<evidence type="ECO:0000256" key="1">
    <source>
        <dbReference type="SAM" id="MobiDB-lite"/>
    </source>
</evidence>
<feature type="region of interest" description="Disordered" evidence="1">
    <location>
        <begin position="340"/>
        <end position="382"/>
    </location>
</feature>
<proteinExistence type="predicted"/>
<evidence type="ECO:0000313" key="4">
    <source>
        <dbReference type="Proteomes" id="UP000887013"/>
    </source>
</evidence>
<name>A0A8X6NUL7_NEPPI</name>
<dbReference type="EMBL" id="BMAW01108857">
    <property type="protein sequence ID" value="GFT35920.1"/>
    <property type="molecule type" value="Genomic_DNA"/>
</dbReference>
<sequence length="382" mass="44415">MTFVTNRVNEIRRLSEASDWKFVPGIHNPADLPSRGCSVKALLIKQWYEGPLWLRDSRDKWPDFELSPDETVIYAEKKKIIVSSLNKENDKFYNDISSYKRIIRVTSWIYRFYENTKTCNKKTGELSKEELKKAELKILKKVQEDSFQGEKVQRLKSLPTFIDADGILRIKTKLLMREDDENFKIPIVLPSDHHVVKSLILSKHQDLGHPGVQSLMETPNSSTIDLDRIKLIDKTELNKRLVYRKRLMSDLRARFRNEYLGQLHQRSKIRKQMYIPKIGDIVLIWNDNIKRIYWPLGGILSVFSSKDGIIRRAKIKTKSGIVIRPIQKLCPLELDGESVTNKDKVPDTPEDHARRSFRDIPVPTPATSRAGRIVRPPSRFSP</sequence>
<organism evidence="3 4">
    <name type="scientific">Nephila pilipes</name>
    <name type="common">Giant wood spider</name>
    <name type="synonym">Nephila maculata</name>
    <dbReference type="NCBI Taxonomy" id="299642"/>
    <lineage>
        <taxon>Eukaryota</taxon>
        <taxon>Metazoa</taxon>
        <taxon>Ecdysozoa</taxon>
        <taxon>Arthropoda</taxon>
        <taxon>Chelicerata</taxon>
        <taxon>Arachnida</taxon>
        <taxon>Araneae</taxon>
        <taxon>Araneomorphae</taxon>
        <taxon>Entelegynae</taxon>
        <taxon>Araneoidea</taxon>
        <taxon>Nephilidae</taxon>
        <taxon>Nephila</taxon>
    </lineage>
</organism>
<feature type="domain" description="DUF5641" evidence="2">
    <location>
        <begin position="246"/>
        <end position="332"/>
    </location>
</feature>
<comment type="caution">
    <text evidence="3">The sequence shown here is derived from an EMBL/GenBank/DDBJ whole genome shotgun (WGS) entry which is preliminary data.</text>
</comment>
<feature type="compositionally biased region" description="Basic and acidic residues" evidence="1">
    <location>
        <begin position="340"/>
        <end position="358"/>
    </location>
</feature>
<protein>
    <submittedName>
        <fullName evidence="3">Integrase catalytic domain-containing protein</fullName>
    </submittedName>
</protein>